<dbReference type="AlphaFoldDB" id="A0A6C0D9H8"/>
<sequence length="126" mass="14667">MKFRYLLLSTNLSGKIIKNIEVPSCKNCIFYQPSKNGRDFSSTMGRCSKFGEKNIITDEIKYDYADKCREKESLCGNEGKYFEKEDDLILSLKIIKYNIHKNLFLYTLISLVASGYILMFAKFLEK</sequence>
<proteinExistence type="predicted"/>
<keyword evidence="1" id="KW-0472">Membrane</keyword>
<accession>A0A6C0D9H8</accession>
<keyword evidence="1" id="KW-1133">Transmembrane helix</keyword>
<evidence type="ECO:0000256" key="1">
    <source>
        <dbReference type="SAM" id="Phobius"/>
    </source>
</evidence>
<dbReference type="EMBL" id="MN739548">
    <property type="protein sequence ID" value="QHT12609.1"/>
    <property type="molecule type" value="Genomic_DNA"/>
</dbReference>
<reference evidence="2" key="1">
    <citation type="journal article" date="2020" name="Nature">
        <title>Giant virus diversity and host interactions through global metagenomics.</title>
        <authorList>
            <person name="Schulz F."/>
            <person name="Roux S."/>
            <person name="Paez-Espino D."/>
            <person name="Jungbluth S."/>
            <person name="Walsh D.A."/>
            <person name="Denef V.J."/>
            <person name="McMahon K.D."/>
            <person name="Konstantinidis K.T."/>
            <person name="Eloe-Fadrosh E.A."/>
            <person name="Kyrpides N.C."/>
            <person name="Woyke T."/>
        </authorList>
    </citation>
    <scope>NUCLEOTIDE SEQUENCE</scope>
    <source>
        <strain evidence="2">GVMAG-M-3300023174-130</strain>
    </source>
</reference>
<protein>
    <submittedName>
        <fullName evidence="2">Uncharacterized protein</fullName>
    </submittedName>
</protein>
<keyword evidence="1" id="KW-0812">Transmembrane</keyword>
<organism evidence="2">
    <name type="scientific">viral metagenome</name>
    <dbReference type="NCBI Taxonomy" id="1070528"/>
    <lineage>
        <taxon>unclassified sequences</taxon>
        <taxon>metagenomes</taxon>
        <taxon>organismal metagenomes</taxon>
    </lineage>
</organism>
<name>A0A6C0D9H8_9ZZZZ</name>
<evidence type="ECO:0000313" key="2">
    <source>
        <dbReference type="EMBL" id="QHT12609.1"/>
    </source>
</evidence>
<feature type="transmembrane region" description="Helical" evidence="1">
    <location>
        <begin position="103"/>
        <end position="124"/>
    </location>
</feature>